<comment type="caution">
    <text evidence="2">The sequence shown here is derived from an EMBL/GenBank/DDBJ whole genome shotgun (WGS) entry which is preliminary data.</text>
</comment>
<feature type="compositionally biased region" description="Polar residues" evidence="1">
    <location>
        <begin position="87"/>
        <end position="106"/>
    </location>
</feature>
<keyword evidence="3" id="KW-1185">Reference proteome</keyword>
<reference evidence="2 3" key="1">
    <citation type="submission" date="2023-08" db="EMBL/GenBank/DDBJ databases">
        <title>Black Yeasts Isolated from many extreme environments.</title>
        <authorList>
            <person name="Coleine C."/>
            <person name="Stajich J.E."/>
            <person name="Selbmann L."/>
        </authorList>
    </citation>
    <scope>NUCLEOTIDE SEQUENCE [LARGE SCALE GENOMIC DNA]</scope>
    <source>
        <strain evidence="2 3">CCFEE 5910</strain>
    </source>
</reference>
<evidence type="ECO:0000313" key="2">
    <source>
        <dbReference type="EMBL" id="KAK5085497.1"/>
    </source>
</evidence>
<sequence length="778" mass="85473">MSSRKSSASIARSANNETASTADLLVFQGNRVLRPDRQPTFPPPVERQKDEGFVKFLKKHSSPTHNRITAGGRIVPMEPRSPPPFSLPSNITNCPQAQSSSQPSDKNTGKTDDNQWTLLPPHSQDQNDYILQNEREQALQFNVEPPSMSDLGAPHDVYSYSGHSGYGYQGTQMAMGNVPAPMVMPSPVHTMYSTPQAGGPVMHQSPTQQILMGYQHNGMPNMGMGVSLVDQYNADGWPVFNLAYAQPMPPQQVMPPQQMLAAYEQHYASLDQQLKDIDRHRAMHHLDARLAAQRKVIVQQRSDAKDTIKEFQVMLGLRRQFNTSQDSWDTGFNVDAPAYIPRTNITAGSTVTHKPSFDIFQDSSAIEKPRLNGQKRVIPIVAPPERRDMAKPGQNVPSRYLSEKQSTNADGWAIDDVPGPANTESGQDDSYGMGSQGQLSLEYIPSSTSDSGQRSGSSSQETSWGAAHDLSDKEETKLGQVVQVIPASNAPPVDITHEYRLIHEALQRSKNVSTQVRVLDGTVMNVRGQEIPPCAFPEVARAPSSRTQWPHQNSASVKSIRDTSKNEQEVLGGLQTLAIQDDFVGKENMSIAPRVHQKAATDAFLSQFNAVEENMAMVVEPETQSLRTASNEQNMNNLANMQGYHQPSSGKVASRENMSTPNAHPVFRADWNRTADVVAEDGFAVSPDTLNNKGYSMVSVQNVHAVGSLPNNFDGAIEARQSVRAQLASATKARSPRSPRLIRRLGGNGGAWYGPYCRGVAEKAFNQNNNQQPAKPFF</sequence>
<evidence type="ECO:0000313" key="3">
    <source>
        <dbReference type="Proteomes" id="UP001309876"/>
    </source>
</evidence>
<feature type="compositionally biased region" description="Low complexity" evidence="1">
    <location>
        <begin position="1"/>
        <end position="14"/>
    </location>
</feature>
<dbReference type="AlphaFoldDB" id="A0AAN7SZA7"/>
<feature type="region of interest" description="Disordered" evidence="1">
    <location>
        <begin position="59"/>
        <end position="124"/>
    </location>
</feature>
<gene>
    <name evidence="2" type="ORF">LTR05_004782</name>
</gene>
<feature type="region of interest" description="Disordered" evidence="1">
    <location>
        <begin position="368"/>
        <end position="470"/>
    </location>
</feature>
<feature type="compositionally biased region" description="Low complexity" evidence="1">
    <location>
        <begin position="446"/>
        <end position="463"/>
    </location>
</feature>
<protein>
    <submittedName>
        <fullName evidence="2">Uncharacterized protein</fullName>
    </submittedName>
</protein>
<organism evidence="2 3">
    <name type="scientific">Lithohypha guttulata</name>
    <dbReference type="NCBI Taxonomy" id="1690604"/>
    <lineage>
        <taxon>Eukaryota</taxon>
        <taxon>Fungi</taxon>
        <taxon>Dikarya</taxon>
        <taxon>Ascomycota</taxon>
        <taxon>Pezizomycotina</taxon>
        <taxon>Eurotiomycetes</taxon>
        <taxon>Chaetothyriomycetidae</taxon>
        <taxon>Chaetothyriales</taxon>
        <taxon>Trichomeriaceae</taxon>
        <taxon>Lithohypha</taxon>
    </lineage>
</organism>
<accession>A0AAN7SZA7</accession>
<proteinExistence type="predicted"/>
<dbReference type="EMBL" id="JAVRRJ010000004">
    <property type="protein sequence ID" value="KAK5085497.1"/>
    <property type="molecule type" value="Genomic_DNA"/>
</dbReference>
<evidence type="ECO:0000256" key="1">
    <source>
        <dbReference type="SAM" id="MobiDB-lite"/>
    </source>
</evidence>
<dbReference type="Proteomes" id="UP001309876">
    <property type="component" value="Unassembled WGS sequence"/>
</dbReference>
<feature type="region of interest" description="Disordered" evidence="1">
    <location>
        <begin position="1"/>
        <end position="22"/>
    </location>
</feature>
<name>A0AAN7SZA7_9EURO</name>